<dbReference type="Proteomes" id="UP000827892">
    <property type="component" value="Chromosome III"/>
</dbReference>
<accession>A0AAE9EK46</accession>
<organism evidence="3 5">
    <name type="scientific">Caenorhabditis briggsae</name>
    <dbReference type="NCBI Taxonomy" id="6238"/>
    <lineage>
        <taxon>Eukaryota</taxon>
        <taxon>Metazoa</taxon>
        <taxon>Ecdysozoa</taxon>
        <taxon>Nematoda</taxon>
        <taxon>Chromadorea</taxon>
        <taxon>Rhabditida</taxon>
        <taxon>Rhabditina</taxon>
        <taxon>Rhabditomorpha</taxon>
        <taxon>Rhabditoidea</taxon>
        <taxon>Rhabditidae</taxon>
        <taxon>Peloderinae</taxon>
        <taxon>Caenorhabditis</taxon>
    </lineage>
</organism>
<gene>
    <name evidence="2" type="ORF">L3Y34_000867</name>
    <name evidence="3" type="ORF">L5515_003727</name>
</gene>
<dbReference type="InterPro" id="IPR045068">
    <property type="entry name" value="BACURD1-3"/>
</dbReference>
<feature type="domain" description="BTB" evidence="1">
    <location>
        <begin position="10"/>
        <end position="80"/>
    </location>
</feature>
<proteinExistence type="predicted"/>
<evidence type="ECO:0000259" key="1">
    <source>
        <dbReference type="PROSITE" id="PS50097"/>
    </source>
</evidence>
<evidence type="ECO:0000313" key="3">
    <source>
        <dbReference type="EMBL" id="UMM22587.1"/>
    </source>
</evidence>
<dbReference type="OMA" id="SMLKTMF"/>
<dbReference type="EMBL" id="CP090893">
    <property type="protein sequence ID" value="ULT99891.1"/>
    <property type="molecule type" value="Genomic_DNA"/>
</dbReference>
<dbReference type="PANTHER" id="PTHR11145">
    <property type="entry name" value="BTB/POZ DOMAIN-CONTAINING ADAPTER FOR CUL3-MEDIATED RHOA DEGRADATION PROTEIN FAMILY MEMBER"/>
    <property type="match status" value="1"/>
</dbReference>
<reference evidence="2 4" key="2">
    <citation type="submission" date="2022-05" db="EMBL/GenBank/DDBJ databases">
        <title>Chromosome-level reference genomes for two strains of Caenorhabditis briggsae: an improved platform for comparative genomics.</title>
        <authorList>
            <person name="Stevens L."/>
            <person name="Andersen E.C."/>
        </authorList>
    </citation>
    <scope>NUCLEOTIDE SEQUENCE [LARGE SCALE GENOMIC DNA]</scope>
    <source>
        <strain evidence="2">QX1410_ONT</strain>
        <tissue evidence="2">Whole-organism</tissue>
    </source>
</reference>
<evidence type="ECO:0000313" key="4">
    <source>
        <dbReference type="Proteomes" id="UP000827892"/>
    </source>
</evidence>
<dbReference type="Proteomes" id="UP000829354">
    <property type="component" value="Chromosome III"/>
</dbReference>
<dbReference type="InterPro" id="IPR003131">
    <property type="entry name" value="T1-type_BTB"/>
</dbReference>
<dbReference type="AlphaFoldDB" id="A0AAE9EK46"/>
<dbReference type="InterPro" id="IPR000210">
    <property type="entry name" value="BTB/POZ_dom"/>
</dbReference>
<name>A0AAE9EK46_CAEBR</name>
<dbReference type="PANTHER" id="PTHR11145:SF8">
    <property type="entry name" value="RE57120P"/>
    <property type="match status" value="1"/>
</dbReference>
<reference evidence="3 5" key="1">
    <citation type="submission" date="2022-04" db="EMBL/GenBank/DDBJ databases">
        <title>Chromosome-level reference genomes for two strains of Caenorhabditis briggsae: an improved platform for comparative genomics.</title>
        <authorList>
            <person name="Stevens L."/>
            <person name="Andersen E."/>
        </authorList>
    </citation>
    <scope>NUCLEOTIDE SEQUENCE [LARGE SCALE GENOMIC DNA]</scope>
    <source>
        <strain evidence="3">VX34</strain>
        <tissue evidence="3">Whole-organism</tissue>
    </source>
</reference>
<protein>
    <recommendedName>
        <fullName evidence="1">BTB domain-containing protein</fullName>
    </recommendedName>
</protein>
<evidence type="ECO:0000313" key="5">
    <source>
        <dbReference type="Proteomes" id="UP000829354"/>
    </source>
</evidence>
<dbReference type="SUPFAM" id="SSF54695">
    <property type="entry name" value="POZ domain"/>
    <property type="match status" value="1"/>
</dbReference>
<dbReference type="InterPro" id="IPR011333">
    <property type="entry name" value="SKP1/BTB/POZ_sf"/>
</dbReference>
<evidence type="ECO:0000313" key="2">
    <source>
        <dbReference type="EMBL" id="ULT99891.1"/>
    </source>
</evidence>
<keyword evidence="5" id="KW-1185">Reference proteome</keyword>
<dbReference type="PROSITE" id="PS50097">
    <property type="entry name" value="BTB"/>
    <property type="match status" value="1"/>
</dbReference>
<dbReference type="Gene3D" id="3.30.710.10">
    <property type="entry name" value="Potassium Channel Kv1.1, Chain A"/>
    <property type="match status" value="1"/>
</dbReference>
<sequence>MTVAAAADHCSKIVKLDVGGKIFKTSISTLTKHDSMLKTMFLTRIPVVKDEDGCVFIDRDSQHFRLILNFLRDGEMALPDSDREVKEVLAEAKFFLLDPLIELCEERLETSFSPYYRVVSTVLEARKYIFATDKPVVVLRLPAHIATNGSQCYYFSESKFRSFAEQHYKSVIFVLITEPEFHEDCSWTFFLKTKKLTARIKGPMDDNLLEDLFRELLVDVAGRKRTDSQQSE</sequence>
<dbReference type="GO" id="GO:0051260">
    <property type="term" value="P:protein homooligomerization"/>
    <property type="evidence" value="ECO:0007669"/>
    <property type="project" value="InterPro"/>
</dbReference>
<dbReference type="SMART" id="SM00225">
    <property type="entry name" value="BTB"/>
    <property type="match status" value="1"/>
</dbReference>
<dbReference type="KEGG" id="cbr:CBG_18386"/>
<dbReference type="Pfam" id="PF02214">
    <property type="entry name" value="BTB_2"/>
    <property type="match status" value="1"/>
</dbReference>
<dbReference type="EMBL" id="CP092622">
    <property type="protein sequence ID" value="UMM22587.1"/>
    <property type="molecule type" value="Genomic_DNA"/>
</dbReference>